<feature type="domain" description="Glycosyltransferase 61 catalytic" evidence="5">
    <location>
        <begin position="311"/>
        <end position="396"/>
    </location>
</feature>
<dbReference type="InterPro" id="IPR007657">
    <property type="entry name" value="Glycosyltransferase_61"/>
</dbReference>
<evidence type="ECO:0000259" key="5">
    <source>
        <dbReference type="Pfam" id="PF04577"/>
    </source>
</evidence>
<gene>
    <name evidence="6" type="ORF">C5167_025014</name>
</gene>
<evidence type="ECO:0000313" key="7">
    <source>
        <dbReference type="Proteomes" id="UP000316621"/>
    </source>
</evidence>
<dbReference type="Proteomes" id="UP000316621">
    <property type="component" value="Chromosome 5"/>
</dbReference>
<proteinExistence type="predicted"/>
<organism evidence="6 7">
    <name type="scientific">Papaver somniferum</name>
    <name type="common">Opium poppy</name>
    <dbReference type="NCBI Taxonomy" id="3469"/>
    <lineage>
        <taxon>Eukaryota</taxon>
        <taxon>Viridiplantae</taxon>
        <taxon>Streptophyta</taxon>
        <taxon>Embryophyta</taxon>
        <taxon>Tracheophyta</taxon>
        <taxon>Spermatophyta</taxon>
        <taxon>Magnoliopsida</taxon>
        <taxon>Ranunculales</taxon>
        <taxon>Papaveraceae</taxon>
        <taxon>Papaveroideae</taxon>
        <taxon>Papaver</taxon>
    </lineage>
</organism>
<dbReference type="EMBL" id="CM010719">
    <property type="protein sequence ID" value="RZC63263.1"/>
    <property type="molecule type" value="Genomic_DNA"/>
</dbReference>
<reference evidence="6 7" key="1">
    <citation type="journal article" date="2018" name="Science">
        <title>The opium poppy genome and morphinan production.</title>
        <authorList>
            <person name="Guo L."/>
            <person name="Winzer T."/>
            <person name="Yang X."/>
            <person name="Li Y."/>
            <person name="Ning Z."/>
            <person name="He Z."/>
            <person name="Teodor R."/>
            <person name="Lu Y."/>
            <person name="Bowser T.A."/>
            <person name="Graham I.A."/>
            <person name="Ye K."/>
        </authorList>
    </citation>
    <scope>NUCLEOTIDE SEQUENCE [LARGE SCALE GENOMIC DNA]</scope>
    <source>
        <strain evidence="7">cv. HN1</strain>
        <tissue evidence="6">Leaves</tissue>
    </source>
</reference>
<keyword evidence="4" id="KW-0325">Glycoprotein</keyword>
<sequence length="495" mass="56176">MMIKMKKKGSTGCSTTTTMMIGMTAFAVSVLLYLIHRLSTGFLFNINDSISSPSALSKLTEKYQGIFKSELIKEKTHDDHDLMNIIEKQPTYEEHQPKPKPNQFIIINCDTSHDRYDLCILNSTTTLDPTNSTFYVDNDSSSVITTPPNKTIHKIRPYPRKWENFTMARIKELTIVTTSTKIDCQIQHQAPALVFSAGGYTGNLFHDFNDGFIPLFVTIRSAFPNGIAPILVVSHCREWWLKKYAELLRQFSPYPIINLDNDSKTHCFPSTTTVGLISHGYMTINPTLLPNSDSFLDFRKLVGSAYDTKTSHYNQQAPSRPRLVLTSRTGRSRVILNQAEVILLAKEVGFEVSVFEPNEHTSLKQAYKLINSSHVMVGVHRAALTHSLFLRPKSILIQVVPVGIDWLAETCFGKSAKDMGLEYMECRINVNESSLVDKYGKDHLVLKDPKAVMKDNLSHTKDIYLNDQNVNVDLVRFRRYLTSAYKKAKIFMDEL</sequence>
<dbReference type="Pfam" id="PF04577">
    <property type="entry name" value="Glyco_transf_61"/>
    <property type="match status" value="1"/>
</dbReference>
<keyword evidence="3" id="KW-0808">Transferase</keyword>
<dbReference type="AlphaFoldDB" id="A0A4Y7JQ74"/>
<comment type="subcellular location">
    <subcellularLocation>
        <location evidence="1">Golgi apparatus membrane</location>
        <topology evidence="1">Single-pass type II membrane protein</topology>
    </subcellularLocation>
</comment>
<evidence type="ECO:0000256" key="2">
    <source>
        <dbReference type="ARBA" id="ARBA00022676"/>
    </source>
</evidence>
<dbReference type="GO" id="GO:0016763">
    <property type="term" value="F:pentosyltransferase activity"/>
    <property type="evidence" value="ECO:0007669"/>
    <property type="project" value="UniProtKB-ARBA"/>
</dbReference>
<dbReference type="PANTHER" id="PTHR20961">
    <property type="entry name" value="GLYCOSYLTRANSFERASE"/>
    <property type="match status" value="1"/>
</dbReference>
<protein>
    <recommendedName>
        <fullName evidence="5">Glycosyltransferase 61 catalytic domain-containing protein</fullName>
    </recommendedName>
</protein>
<dbReference type="PANTHER" id="PTHR20961:SF98">
    <property type="entry name" value="GLYCOSYLTRANSFERASE"/>
    <property type="match status" value="1"/>
</dbReference>
<dbReference type="OrthoDB" id="529273at2759"/>
<evidence type="ECO:0000256" key="3">
    <source>
        <dbReference type="ARBA" id="ARBA00022679"/>
    </source>
</evidence>
<accession>A0A4Y7JQ74</accession>
<dbReference type="OMA" id="CTIRHES"/>
<dbReference type="InterPro" id="IPR049625">
    <property type="entry name" value="Glyco_transf_61_cat"/>
</dbReference>
<keyword evidence="2" id="KW-0328">Glycosyltransferase</keyword>
<dbReference type="STRING" id="3469.A0A4Y7JQ74"/>
<evidence type="ECO:0000256" key="4">
    <source>
        <dbReference type="ARBA" id="ARBA00023180"/>
    </source>
</evidence>
<name>A0A4Y7JQ74_PAPSO</name>
<dbReference type="Gramene" id="RZC63263">
    <property type="protein sequence ID" value="RZC63263"/>
    <property type="gene ID" value="C5167_025014"/>
</dbReference>
<keyword evidence="7" id="KW-1185">Reference proteome</keyword>
<dbReference type="GO" id="GO:0000139">
    <property type="term" value="C:Golgi membrane"/>
    <property type="evidence" value="ECO:0007669"/>
    <property type="project" value="UniProtKB-SubCell"/>
</dbReference>
<evidence type="ECO:0000256" key="1">
    <source>
        <dbReference type="ARBA" id="ARBA00004323"/>
    </source>
</evidence>
<evidence type="ECO:0000313" key="6">
    <source>
        <dbReference type="EMBL" id="RZC63263.1"/>
    </source>
</evidence>